<dbReference type="GO" id="GO:0005758">
    <property type="term" value="C:mitochondrial intermembrane space"/>
    <property type="evidence" value="ECO:0007669"/>
    <property type="project" value="UniProtKB-SubCell"/>
</dbReference>
<dbReference type="FunFam" id="3.30.830.10:FF:000031">
    <property type="entry name" value="Putative zinc metalloprotease"/>
    <property type="match status" value="1"/>
</dbReference>
<evidence type="ECO:0000256" key="17">
    <source>
        <dbReference type="ARBA" id="ARBA00049091"/>
    </source>
</evidence>
<dbReference type="InterPro" id="IPR011249">
    <property type="entry name" value="Metalloenz_LuxS/M16"/>
</dbReference>
<dbReference type="SUPFAM" id="SSF52833">
    <property type="entry name" value="Thioredoxin-like"/>
    <property type="match status" value="1"/>
</dbReference>
<feature type="compositionally biased region" description="Basic and acidic residues" evidence="19">
    <location>
        <begin position="1739"/>
        <end position="1748"/>
    </location>
</feature>
<dbReference type="InterPro" id="IPR011765">
    <property type="entry name" value="Pept_M16_N"/>
</dbReference>
<keyword evidence="14" id="KW-0676">Redox-active center</keyword>
<evidence type="ECO:0000256" key="13">
    <source>
        <dbReference type="ARBA" id="ARBA00023157"/>
    </source>
</evidence>
<feature type="region of interest" description="Disordered" evidence="19">
    <location>
        <begin position="941"/>
        <end position="962"/>
    </location>
</feature>
<sequence>MTAICSICQEKLQSGGAVALSRCGHVLCDGCLLQWASRSNPSTNVDCPMCRKRHTYPKHTIKLYFEEEKSEVETFRSEIRSVMKLVQKCAQGPSGAGLAGVVNDLKNLSSKGKKIGDSDVTAANISGLDAMVSHLSKKLAPMQSTEQLQADLELALEELERSAVEKSRLMSQHTASQSRMETLARDAAAAKRDHEKLLQEVRKLSADHAAMQEQLSRQRSKNAALQQQLSTCQESRENALEKVVAIKKKFKNLSDANASLKRQVNSALSGRRPSIPPSSHSAPRVSRRGSIISIRSQSSPDTRQISVISSDDDRRLPSESSSVEFISDAENNNDPTPHFRELKLKPVKAPTLFQHMPQASSSKAPTSRSVQKRKLATAPPGSAGLELRNGKLTGLVATGPKRSKSHDRDGAESEGVKNAAALRRISSTAVSATRFQHLRIGHPSQARLNFRNPIRHLAISVQPTLNGMHQLPPSMTACNETFDTRNFELLQRVKVDYADIEASSRMRVRAPIVKGYFVVATEIFNDSGCPHTLEHLVFLGSEQYPYKGVLDNLANRAFSEGTNAWTTTDNTAYTISTAGGQGFLQLLPVYLDHILYPRMTDADFITEVHHINSKGEDAGVVYSEMQGRQNTASDLAYHKLQLLFNPEGSAYRSETGGLMEALRVLKVEQIRDYHKSYYVPQNLCLVVAGKLKTNELLNVLQTKVEPRIIAHGQAHGPKPPGWKRPFVETPSARQPKLKGVKQDTVDFPEQDESSGEAILSFQGPPPDHFTDQKAMDLLGVYLTDSPVSPLTKEFVETAKPLCSYISCDIEERATFTGNNIYFGGVPTDQLDVLHDKVVTKLKQIVAEGVDMDRIRLVLKRSKLKLKSSLESSGGDVFSTSLISDFLYGKTDGSEIADIMAEMKRYEVLEKWTPQQWGHLLNKYWIEAPSVTVRARPSTKLQDKLEADEKARTEAQRKRLGPEGLAKLEEQLNKAKAEHDRPIPQEILTSFPVPPVSSISWIPVQSAKNDPLAKKLASNATASNKSLQKHLDADPVTLPYFVQYDHVQSSFVTISTWLSTASLPANLRPYVGLYLNSFFALPITRPDGTKTSYEDLVKKLDEVTVGYDAEFGISGTFPDVLRISIQAETSQYETVIGLLRDLMYSPEFVKDRLEVNIAKILQSLPEQKRDGSSIAQSVSNSVVFETSKSVSNAGSIITQMEFVPKLAQRLQEDPEAVIKDMQKFREHVTEPQGIRFSVTGNVLALSQPRSAWKNNFKQIEANNREPITWGKDVLSELGKQPRKKESNFYILNMLGLSLGVIGFDHPDYPALRLACEVLDGTESFLWKTIRGSGLAYGANMSVDAESGLLNFILYRAPDSYKAFQAGAKVVQGLVDGTIKVQGTTLDSAKSSLVFLIVSRNSTPGKAALESFVNQELKQVPQDYGRQLLDRIQAVNLEGVRAALKKYVLPLFEAETSIAVVASSATKSADIAEGLKSSGFEVEVRTLDLSVDEDMDESDEGGGSSGSSGTTHRNSVSLSSSRLNLLHPPTSATMPAYVQRPAPAFTTTAVESGQFKQISLSDYLGKWVVIFFWPMDFTFVCPTEILAFNRALPKFHELGVQLIGVSTDSEYAHLAWANTPASAGGIGPDMKITLASDKSHKISRDYGVLIEDEGIALRGLFIIDPKGILRQITINDLPVGRSVDETIRLVEAFQYTHGEVCPANWNKGDITIKPDPTNSLEYFAAANPQDVPMTNGTSKKRAAEADDAASKKVKAN</sequence>
<dbReference type="Proteomes" id="UP000383932">
    <property type="component" value="Unassembled WGS sequence"/>
</dbReference>
<evidence type="ECO:0000256" key="6">
    <source>
        <dbReference type="ARBA" id="ARBA00020167"/>
    </source>
</evidence>
<comment type="catalytic activity">
    <reaction evidence="17">
        <text>a hydroperoxide + [thioredoxin]-dithiol = an alcohol + [thioredoxin]-disulfide + H2O</text>
        <dbReference type="Rhea" id="RHEA:62620"/>
        <dbReference type="Rhea" id="RHEA-COMP:10698"/>
        <dbReference type="Rhea" id="RHEA-COMP:10700"/>
        <dbReference type="ChEBI" id="CHEBI:15377"/>
        <dbReference type="ChEBI" id="CHEBI:29950"/>
        <dbReference type="ChEBI" id="CHEBI:30879"/>
        <dbReference type="ChEBI" id="CHEBI:35924"/>
        <dbReference type="ChEBI" id="CHEBI:50058"/>
        <dbReference type="EC" id="1.11.1.24"/>
    </reaction>
</comment>
<evidence type="ECO:0000256" key="5">
    <source>
        <dbReference type="ARBA" id="ARBA00013017"/>
    </source>
</evidence>
<comment type="similarity">
    <text evidence="2">Belongs to the peptidase M16 family. PreP subfamily.</text>
</comment>
<organism evidence="22 23">
    <name type="scientific">Ceratobasidium theobromae</name>
    <dbReference type="NCBI Taxonomy" id="1582974"/>
    <lineage>
        <taxon>Eukaryota</taxon>
        <taxon>Fungi</taxon>
        <taxon>Dikarya</taxon>
        <taxon>Basidiomycota</taxon>
        <taxon>Agaricomycotina</taxon>
        <taxon>Agaricomycetes</taxon>
        <taxon>Cantharellales</taxon>
        <taxon>Ceratobasidiaceae</taxon>
        <taxon>Ceratobasidium</taxon>
    </lineage>
</organism>
<feature type="region of interest" description="Disordered" evidence="19">
    <location>
        <begin position="1489"/>
        <end position="1513"/>
    </location>
</feature>
<evidence type="ECO:0000256" key="3">
    <source>
        <dbReference type="ARBA" id="ARBA00009796"/>
    </source>
</evidence>
<feature type="compositionally biased region" description="Polar residues" evidence="19">
    <location>
        <begin position="300"/>
        <end position="309"/>
    </location>
</feature>
<feature type="compositionally biased region" description="Polar residues" evidence="19">
    <location>
        <begin position="213"/>
        <end position="229"/>
    </location>
</feature>
<dbReference type="OrthoDB" id="4953at2759"/>
<dbReference type="PROSITE" id="PS00518">
    <property type="entry name" value="ZF_RING_1"/>
    <property type="match status" value="1"/>
</dbReference>
<evidence type="ECO:0000256" key="14">
    <source>
        <dbReference type="ARBA" id="ARBA00023284"/>
    </source>
</evidence>
<comment type="subunit">
    <text evidence="4">Monomer and homodimer; homodimerization is induced by binding of the substrate.</text>
</comment>
<evidence type="ECO:0000256" key="18">
    <source>
        <dbReference type="PROSITE-ProRule" id="PRU00175"/>
    </source>
</evidence>
<evidence type="ECO:0000256" key="10">
    <source>
        <dbReference type="ARBA" id="ARBA00022833"/>
    </source>
</evidence>
<dbReference type="Pfam" id="PF00578">
    <property type="entry name" value="AhpC-TSA"/>
    <property type="match status" value="1"/>
</dbReference>
<comment type="function">
    <text evidence="16">Degrades mitochondrial transit peptides after their cleavage in the intermembrane space or in the matrix, and presequence peptides; clearance of these peptides is required to keep the presequence processing machinery running. Preferentially cleaves the N-terminal side of paired basic amino acid residues. Also degrades other unstructured peptides. May function as an ATP-dependent peptidase as opposed to a metalloendopeptidase.</text>
</comment>
<feature type="region of interest" description="Disordered" evidence="19">
    <location>
        <begin position="209"/>
        <end position="229"/>
    </location>
</feature>
<dbReference type="PANTHER" id="PTHR43016:SF16">
    <property type="entry name" value="METALLOPROTEASE, PUTATIVE (AFU_ORTHOLOGUE AFUA_4G07610)-RELATED"/>
    <property type="match status" value="1"/>
</dbReference>
<dbReference type="Pfam" id="PF10417">
    <property type="entry name" value="1-cysPrx_C"/>
    <property type="match status" value="1"/>
</dbReference>
<feature type="region of interest" description="Disordered" evidence="19">
    <location>
        <begin position="264"/>
        <end position="339"/>
    </location>
</feature>
<dbReference type="PROSITE" id="PS51352">
    <property type="entry name" value="THIOREDOXIN_2"/>
    <property type="match status" value="1"/>
</dbReference>
<evidence type="ECO:0000256" key="4">
    <source>
        <dbReference type="ARBA" id="ARBA00011853"/>
    </source>
</evidence>
<dbReference type="InterPro" id="IPR017907">
    <property type="entry name" value="Znf_RING_CS"/>
</dbReference>
<evidence type="ECO:0000259" key="20">
    <source>
        <dbReference type="PROSITE" id="PS50089"/>
    </source>
</evidence>
<dbReference type="InterPro" id="IPR019479">
    <property type="entry name" value="Peroxiredoxin_C"/>
</dbReference>
<feature type="region of interest" description="Disordered" evidence="19">
    <location>
        <begin position="355"/>
        <end position="419"/>
    </location>
</feature>
<evidence type="ECO:0000256" key="11">
    <source>
        <dbReference type="ARBA" id="ARBA00022862"/>
    </source>
</evidence>
<dbReference type="SMART" id="SM00184">
    <property type="entry name" value="RING"/>
    <property type="match status" value="1"/>
</dbReference>
<evidence type="ECO:0000256" key="8">
    <source>
        <dbReference type="ARBA" id="ARBA00022723"/>
    </source>
</evidence>
<dbReference type="SUPFAM" id="SSF63411">
    <property type="entry name" value="LuxS/MPP-like metallohydrolase"/>
    <property type="match status" value="4"/>
</dbReference>
<evidence type="ECO:0000256" key="19">
    <source>
        <dbReference type="SAM" id="MobiDB-lite"/>
    </source>
</evidence>
<evidence type="ECO:0000256" key="16">
    <source>
        <dbReference type="ARBA" id="ARBA00045897"/>
    </source>
</evidence>
<accession>A0A5N5QT32</accession>
<feature type="domain" description="Thioredoxin" evidence="21">
    <location>
        <begin position="1534"/>
        <end position="1693"/>
    </location>
</feature>
<dbReference type="InterPro" id="IPR001841">
    <property type="entry name" value="Znf_RING"/>
</dbReference>
<feature type="compositionally biased region" description="Polar residues" evidence="19">
    <location>
        <begin position="318"/>
        <end position="335"/>
    </location>
</feature>
<dbReference type="GO" id="GO:0006508">
    <property type="term" value="P:proteolysis"/>
    <property type="evidence" value="ECO:0007669"/>
    <property type="project" value="InterPro"/>
</dbReference>
<keyword evidence="10" id="KW-0862">Zinc</keyword>
<feature type="domain" description="RING-type" evidence="20">
    <location>
        <begin position="5"/>
        <end position="51"/>
    </location>
</feature>
<dbReference type="Gene3D" id="3.30.40.10">
    <property type="entry name" value="Zinc/RING finger domain, C3HC4 (zinc finger)"/>
    <property type="match status" value="1"/>
</dbReference>
<dbReference type="EC" id="1.11.1.24" evidence="5"/>
<dbReference type="PROSITE" id="PS50089">
    <property type="entry name" value="ZF_RING_2"/>
    <property type="match status" value="1"/>
</dbReference>
<evidence type="ECO:0000256" key="12">
    <source>
        <dbReference type="ARBA" id="ARBA00023002"/>
    </source>
</evidence>
<dbReference type="Gene3D" id="3.40.30.10">
    <property type="entry name" value="Glutaredoxin"/>
    <property type="match status" value="1"/>
</dbReference>
<comment type="subcellular location">
    <subcellularLocation>
        <location evidence="1">Mitochondrion intermembrane space</location>
    </subcellularLocation>
</comment>
<feature type="compositionally biased region" description="Basic and acidic residues" evidence="19">
    <location>
        <begin position="406"/>
        <end position="415"/>
    </location>
</feature>
<dbReference type="FunFam" id="3.30.830.10:FF:000015">
    <property type="entry name" value="Putative zinc metalloprotease"/>
    <property type="match status" value="1"/>
</dbReference>
<dbReference type="CDD" id="cd16448">
    <property type="entry name" value="RING-H2"/>
    <property type="match status" value="1"/>
</dbReference>
<evidence type="ECO:0000256" key="2">
    <source>
        <dbReference type="ARBA" id="ARBA00007575"/>
    </source>
</evidence>
<dbReference type="InterPro" id="IPR036249">
    <property type="entry name" value="Thioredoxin-like_sf"/>
</dbReference>
<dbReference type="InterPro" id="IPR007863">
    <property type="entry name" value="Peptidase_M16_C"/>
</dbReference>
<dbReference type="Pfam" id="PF05193">
    <property type="entry name" value="Peptidase_M16_C"/>
    <property type="match status" value="2"/>
</dbReference>
<keyword evidence="8" id="KW-0479">Metal-binding</keyword>
<evidence type="ECO:0000256" key="9">
    <source>
        <dbReference type="ARBA" id="ARBA00022771"/>
    </source>
</evidence>
<evidence type="ECO:0000313" key="22">
    <source>
        <dbReference type="EMBL" id="KAB5594731.1"/>
    </source>
</evidence>
<dbReference type="Pfam" id="PF13639">
    <property type="entry name" value="zf-RING_2"/>
    <property type="match status" value="1"/>
</dbReference>
<dbReference type="GO" id="GO:0008270">
    <property type="term" value="F:zinc ion binding"/>
    <property type="evidence" value="ECO:0007669"/>
    <property type="project" value="UniProtKB-KW"/>
</dbReference>
<feature type="region of interest" description="Disordered" evidence="19">
    <location>
        <begin position="1724"/>
        <end position="1754"/>
    </location>
</feature>
<keyword evidence="11" id="KW-0049">Antioxidant</keyword>
<evidence type="ECO:0000259" key="21">
    <source>
        <dbReference type="PROSITE" id="PS51352"/>
    </source>
</evidence>
<keyword evidence="7" id="KW-0575">Peroxidase</keyword>
<keyword evidence="23" id="KW-1185">Reference proteome</keyword>
<evidence type="ECO:0000256" key="15">
    <source>
        <dbReference type="ARBA" id="ARBA00034552"/>
    </source>
</evidence>
<feature type="compositionally biased region" description="Acidic residues" evidence="19">
    <location>
        <begin position="1489"/>
        <end position="1498"/>
    </location>
</feature>
<reference evidence="22 23" key="1">
    <citation type="journal article" date="2019" name="Fungal Biol. Biotechnol.">
        <title>Draft genome sequence of fastidious pathogen Ceratobasidium theobromae, which causes vascular-streak dieback in Theobroma cacao.</title>
        <authorList>
            <person name="Ali S.S."/>
            <person name="Asman A."/>
            <person name="Shao J."/>
            <person name="Firmansyah A.P."/>
            <person name="Susilo A.W."/>
            <person name="Rosmana A."/>
            <person name="McMahon P."/>
            <person name="Junaid M."/>
            <person name="Guest D."/>
            <person name="Kheng T.Y."/>
            <person name="Meinhardt L.W."/>
            <person name="Bailey B.A."/>
        </authorList>
    </citation>
    <scope>NUCLEOTIDE SEQUENCE [LARGE SCALE GENOMIC DNA]</scope>
    <source>
        <strain evidence="22 23">CT2</strain>
    </source>
</reference>
<dbReference type="GO" id="GO:0140824">
    <property type="term" value="F:thioredoxin-dependent peroxiredoxin activity"/>
    <property type="evidence" value="ECO:0007669"/>
    <property type="project" value="UniProtKB-EC"/>
</dbReference>
<dbReference type="InterPro" id="IPR013083">
    <property type="entry name" value="Znf_RING/FYVE/PHD"/>
</dbReference>
<dbReference type="SMART" id="SM01264">
    <property type="entry name" value="M16C_associated"/>
    <property type="match status" value="1"/>
</dbReference>
<dbReference type="InterPro" id="IPR013578">
    <property type="entry name" value="Peptidase_M16C_assoc"/>
</dbReference>
<proteinExistence type="inferred from homology"/>
<comment type="similarity">
    <text evidence="3">Belongs to the peroxiredoxin family. AhpC/Prx1 subfamily.</text>
</comment>
<dbReference type="EMBL" id="SSOP01000017">
    <property type="protein sequence ID" value="KAB5594731.1"/>
    <property type="molecule type" value="Genomic_DNA"/>
</dbReference>
<feature type="compositionally biased region" description="Polar residues" evidence="19">
    <location>
        <begin position="357"/>
        <end position="369"/>
    </location>
</feature>
<keyword evidence="13" id="KW-1015">Disulfide bond</keyword>
<gene>
    <name evidence="22" type="ORF">CTheo_1878</name>
</gene>
<dbReference type="SUPFAM" id="SSF57850">
    <property type="entry name" value="RING/U-box"/>
    <property type="match status" value="1"/>
</dbReference>
<keyword evidence="9 18" id="KW-0863">Zinc-finger</keyword>
<dbReference type="PANTHER" id="PTHR43016">
    <property type="entry name" value="PRESEQUENCE PROTEASE"/>
    <property type="match status" value="1"/>
</dbReference>
<dbReference type="InterPro" id="IPR013766">
    <property type="entry name" value="Thioredoxin_domain"/>
</dbReference>
<comment type="caution">
    <text evidence="22">The sequence shown here is derived from an EMBL/GenBank/DDBJ whole genome shotgun (WGS) entry which is preliminary data.</text>
</comment>
<dbReference type="CDD" id="cd03015">
    <property type="entry name" value="PRX_Typ2cys"/>
    <property type="match status" value="1"/>
</dbReference>
<evidence type="ECO:0000313" key="23">
    <source>
        <dbReference type="Proteomes" id="UP000383932"/>
    </source>
</evidence>
<dbReference type="FunFam" id="3.40.30.10:FF:000003">
    <property type="entry name" value="Peroxiredoxin 1"/>
    <property type="match status" value="1"/>
</dbReference>
<protein>
    <recommendedName>
        <fullName evidence="6">Presequence protease, mitochondrial</fullName>
        <ecNumber evidence="5">1.11.1.24</ecNumber>
    </recommendedName>
    <alternativeName>
        <fullName evidence="15">Pitrilysin metalloproteinase</fullName>
    </alternativeName>
</protein>
<evidence type="ECO:0000256" key="1">
    <source>
        <dbReference type="ARBA" id="ARBA00004569"/>
    </source>
</evidence>
<dbReference type="Pfam" id="PF00675">
    <property type="entry name" value="Peptidase_M16"/>
    <property type="match status" value="1"/>
</dbReference>
<dbReference type="InterPro" id="IPR000866">
    <property type="entry name" value="AhpC/TSA"/>
</dbReference>
<evidence type="ECO:0000256" key="7">
    <source>
        <dbReference type="ARBA" id="ARBA00022559"/>
    </source>
</evidence>
<feature type="compositionally biased region" description="Low complexity" evidence="19">
    <location>
        <begin position="288"/>
        <end position="299"/>
    </location>
</feature>
<dbReference type="Gene3D" id="3.30.830.10">
    <property type="entry name" value="Metalloenzyme, LuxS/M16 peptidase-like"/>
    <property type="match status" value="4"/>
</dbReference>
<name>A0A5N5QT32_9AGAM</name>
<keyword evidence="12" id="KW-0560">Oxidoreductase</keyword>